<protein>
    <submittedName>
        <fullName evidence="2">MAOX enzyme</fullName>
    </submittedName>
</protein>
<dbReference type="GO" id="GO:0006108">
    <property type="term" value="P:malate metabolic process"/>
    <property type="evidence" value="ECO:0007669"/>
    <property type="project" value="TreeGrafter"/>
</dbReference>
<dbReference type="PANTHER" id="PTHR23406">
    <property type="entry name" value="MALIC ENZYME-RELATED"/>
    <property type="match status" value="1"/>
</dbReference>
<organism evidence="2 3">
    <name type="scientific">Corythaeola cristata</name>
    <name type="common">Great blue turaco</name>
    <dbReference type="NCBI Taxonomy" id="103954"/>
    <lineage>
        <taxon>Eukaryota</taxon>
        <taxon>Metazoa</taxon>
        <taxon>Chordata</taxon>
        <taxon>Craniata</taxon>
        <taxon>Vertebrata</taxon>
        <taxon>Euteleostomi</taxon>
        <taxon>Archelosauria</taxon>
        <taxon>Archosauria</taxon>
        <taxon>Dinosauria</taxon>
        <taxon>Saurischia</taxon>
        <taxon>Theropoda</taxon>
        <taxon>Coelurosauria</taxon>
        <taxon>Aves</taxon>
        <taxon>Neognathae</taxon>
        <taxon>Neoaves</taxon>
        <taxon>Otidimorphae</taxon>
        <taxon>Musophagiformes</taxon>
        <taxon>Musophagidae</taxon>
        <taxon>Corythaeola</taxon>
    </lineage>
</organism>
<sequence>LAANCERPIVMPLSNPTSRVEAVPADIVEWTEGKALIATGSPFAPVNHHGKLYNISQCNNSYIFPGIGLGVIASGAKRVTENMLMASSSALANCSPLLKDPQADLLPPLGEIQQVSRVIAFEVAKAAMADGVAVTISDDLLKQKIDQSFWKPEYRKYK</sequence>
<feature type="domain" description="Malic enzyme NAD-binding" evidence="1">
    <location>
        <begin position="1"/>
        <end position="128"/>
    </location>
</feature>
<dbReference type="AlphaFoldDB" id="A0A851M4W9"/>
<dbReference type="PANTHER" id="PTHR23406:SF34">
    <property type="entry name" value="NAD-DEPENDENT MALIC ENZYME, MITOCHONDRIAL"/>
    <property type="match status" value="1"/>
</dbReference>
<feature type="non-terminal residue" evidence="2">
    <location>
        <position position="158"/>
    </location>
</feature>
<evidence type="ECO:0000313" key="3">
    <source>
        <dbReference type="Proteomes" id="UP000621168"/>
    </source>
</evidence>
<gene>
    <name evidence="2" type="primary">Mae2</name>
    <name evidence="2" type="ORF">CORCRI_R13131</name>
</gene>
<dbReference type="Pfam" id="PF03949">
    <property type="entry name" value="Malic_M"/>
    <property type="match status" value="1"/>
</dbReference>
<comment type="caution">
    <text evidence="2">The sequence shown here is derived from an EMBL/GenBank/DDBJ whole genome shotgun (WGS) entry which is preliminary data.</text>
</comment>
<feature type="non-terminal residue" evidence="2">
    <location>
        <position position="1"/>
    </location>
</feature>
<dbReference type="SMART" id="SM00919">
    <property type="entry name" value="Malic_M"/>
    <property type="match status" value="1"/>
</dbReference>
<dbReference type="Proteomes" id="UP000621168">
    <property type="component" value="Unassembled WGS sequence"/>
</dbReference>
<dbReference type="Gene3D" id="3.40.50.720">
    <property type="entry name" value="NAD(P)-binding Rossmann-like Domain"/>
    <property type="match status" value="1"/>
</dbReference>
<evidence type="ECO:0000313" key="2">
    <source>
        <dbReference type="EMBL" id="NXC23253.1"/>
    </source>
</evidence>
<proteinExistence type="predicted"/>
<dbReference type="SUPFAM" id="SSF51735">
    <property type="entry name" value="NAD(P)-binding Rossmann-fold domains"/>
    <property type="match status" value="1"/>
</dbReference>
<dbReference type="EMBL" id="WBMX01028981">
    <property type="protein sequence ID" value="NXC23253.1"/>
    <property type="molecule type" value="Genomic_DNA"/>
</dbReference>
<keyword evidence="3" id="KW-1185">Reference proteome</keyword>
<dbReference type="GO" id="GO:0051287">
    <property type="term" value="F:NAD binding"/>
    <property type="evidence" value="ECO:0007669"/>
    <property type="project" value="InterPro"/>
</dbReference>
<accession>A0A851M4W9</accession>
<evidence type="ECO:0000259" key="1">
    <source>
        <dbReference type="SMART" id="SM00919"/>
    </source>
</evidence>
<dbReference type="OrthoDB" id="9380975at2759"/>
<name>A0A851M4W9_CORCR</name>
<dbReference type="InterPro" id="IPR012302">
    <property type="entry name" value="Malic_NAD-bd"/>
</dbReference>
<reference evidence="2" key="1">
    <citation type="submission" date="2019-09" db="EMBL/GenBank/DDBJ databases">
        <title>Bird 10,000 Genomes (B10K) Project - Family phase.</title>
        <authorList>
            <person name="Zhang G."/>
        </authorList>
    </citation>
    <scope>NUCLEOTIDE SEQUENCE</scope>
    <source>
        <strain evidence="2">B10K-CU-031-40</strain>
    </source>
</reference>
<dbReference type="GO" id="GO:0004470">
    <property type="term" value="F:malic enzyme activity"/>
    <property type="evidence" value="ECO:0007669"/>
    <property type="project" value="TreeGrafter"/>
</dbReference>
<dbReference type="GO" id="GO:0005829">
    <property type="term" value="C:cytosol"/>
    <property type="evidence" value="ECO:0007669"/>
    <property type="project" value="TreeGrafter"/>
</dbReference>
<dbReference type="InterPro" id="IPR036291">
    <property type="entry name" value="NAD(P)-bd_dom_sf"/>
</dbReference>